<dbReference type="SUPFAM" id="SSF51905">
    <property type="entry name" value="FAD/NAD(P)-binding domain"/>
    <property type="match status" value="1"/>
</dbReference>
<dbReference type="GO" id="GO:0071949">
    <property type="term" value="F:FAD binding"/>
    <property type="evidence" value="ECO:0007669"/>
    <property type="project" value="InterPro"/>
</dbReference>
<proteinExistence type="predicted"/>
<organism evidence="3 4">
    <name type="scientific">Nocardia donostiensis</name>
    <dbReference type="NCBI Taxonomy" id="1538463"/>
    <lineage>
        <taxon>Bacteria</taxon>
        <taxon>Bacillati</taxon>
        <taxon>Actinomycetota</taxon>
        <taxon>Actinomycetes</taxon>
        <taxon>Mycobacteriales</taxon>
        <taxon>Nocardiaceae</taxon>
        <taxon>Nocardia</taxon>
    </lineage>
</organism>
<dbReference type="InterPro" id="IPR002938">
    <property type="entry name" value="FAD-bd"/>
</dbReference>
<dbReference type="Gene3D" id="3.50.50.60">
    <property type="entry name" value="FAD/NAD(P)-binding domain"/>
    <property type="match status" value="2"/>
</dbReference>
<dbReference type="EMBL" id="MUMY01000002">
    <property type="protein sequence ID" value="ONM50231.1"/>
    <property type="molecule type" value="Genomic_DNA"/>
</dbReference>
<dbReference type="Proteomes" id="UP000188836">
    <property type="component" value="Unassembled WGS sequence"/>
</dbReference>
<evidence type="ECO:0000313" key="4">
    <source>
        <dbReference type="Proteomes" id="UP000188836"/>
    </source>
</evidence>
<comment type="caution">
    <text evidence="3">The sequence shown here is derived from an EMBL/GenBank/DDBJ whole genome shotgun (WGS) entry which is preliminary data.</text>
</comment>
<dbReference type="AlphaFoldDB" id="A0A1V2TLK6"/>
<keyword evidence="4" id="KW-1185">Reference proteome</keyword>
<feature type="compositionally biased region" description="Polar residues" evidence="1">
    <location>
        <begin position="154"/>
        <end position="169"/>
    </location>
</feature>
<sequence length="169" mass="17570">MQVLIVGAGPIGLPLATTLSRRGIAVRVIEAAESLFAAGAQPGLAAAMAQMTAADRRRIADALPARLADFGVAVDLDTTLLSLEQDETGVTAVLARSGGTETARFSYLIGADDGRDLVWRSIAHSRARPGVPAGRVILADDPGQPNRMSPMVVQPSTESTAKPQNTTAR</sequence>
<reference evidence="3 4" key="1">
    <citation type="journal article" date="2016" name="Antonie Van Leeuwenhoek">
        <title>Nocardia donostiensis sp. nov., isolated from human respiratory specimens.</title>
        <authorList>
            <person name="Ercibengoa M."/>
            <person name="Bell M."/>
            <person name="Marimon J.M."/>
            <person name="Humrighouse B."/>
            <person name="Klenk H.P."/>
            <person name="Potter G."/>
            <person name="Perez-Trallero E."/>
        </authorList>
    </citation>
    <scope>NUCLEOTIDE SEQUENCE [LARGE SCALE GENOMIC DNA]</scope>
    <source>
        <strain evidence="3 4">X1655</strain>
    </source>
</reference>
<evidence type="ECO:0000259" key="2">
    <source>
        <dbReference type="Pfam" id="PF01494"/>
    </source>
</evidence>
<evidence type="ECO:0000256" key="1">
    <source>
        <dbReference type="SAM" id="MobiDB-lite"/>
    </source>
</evidence>
<name>A0A1V2TLK6_9NOCA</name>
<dbReference type="Pfam" id="PF01494">
    <property type="entry name" value="FAD_binding_3"/>
    <property type="match status" value="2"/>
</dbReference>
<dbReference type="STRING" id="1538463.B0T36_08005"/>
<dbReference type="RefSeq" id="WP_077115049.1">
    <property type="nucleotide sequence ID" value="NZ_LOKT01000004.1"/>
</dbReference>
<protein>
    <recommendedName>
        <fullName evidence="2">FAD-binding domain-containing protein</fullName>
    </recommendedName>
</protein>
<dbReference type="InterPro" id="IPR036188">
    <property type="entry name" value="FAD/NAD-bd_sf"/>
</dbReference>
<feature type="domain" description="FAD-binding" evidence="2">
    <location>
        <begin position="2"/>
        <end position="34"/>
    </location>
</feature>
<feature type="domain" description="FAD-binding" evidence="2">
    <location>
        <begin position="47"/>
        <end position="121"/>
    </location>
</feature>
<feature type="region of interest" description="Disordered" evidence="1">
    <location>
        <begin position="134"/>
        <end position="169"/>
    </location>
</feature>
<accession>A0A1V2TLK6</accession>
<dbReference type="OrthoDB" id="3356051at2"/>
<gene>
    <name evidence="3" type="ORF">B0T46_03910</name>
</gene>
<evidence type="ECO:0000313" key="3">
    <source>
        <dbReference type="EMBL" id="ONM50231.1"/>
    </source>
</evidence>